<sequence length="78" mass="8660">MENNGLSAIKRIHAIAETGIEFSHNDYDLERYQDISLLAQQLMAVYANTSLESIQDLFLADSNDGGYVTPKIDVRGVV</sequence>
<reference evidence="2" key="1">
    <citation type="journal article" date="2015" name="Nature">
        <title>Complex archaea that bridge the gap between prokaryotes and eukaryotes.</title>
        <authorList>
            <person name="Spang A."/>
            <person name="Saw J.H."/>
            <person name="Jorgensen S.L."/>
            <person name="Zaremba-Niedzwiedzka K."/>
            <person name="Martijn J."/>
            <person name="Lind A.E."/>
            <person name="van Eijk R."/>
            <person name="Schleper C."/>
            <person name="Guy L."/>
            <person name="Ettema T.J."/>
        </authorList>
    </citation>
    <scope>NUCLEOTIDE SEQUENCE</scope>
</reference>
<dbReference type="Pfam" id="PF12535">
    <property type="entry name" value="Nudix_N"/>
    <property type="match status" value="1"/>
</dbReference>
<name>A0A0F9SJR8_9ZZZZ</name>
<gene>
    <name evidence="2" type="ORF">LCGC14_0842950</name>
</gene>
<dbReference type="Gene3D" id="6.10.250.1120">
    <property type="match status" value="1"/>
</dbReference>
<dbReference type="InterPro" id="IPR059176">
    <property type="entry name" value="UDP-X_N"/>
</dbReference>
<feature type="non-terminal residue" evidence="2">
    <location>
        <position position="78"/>
    </location>
</feature>
<comment type="caution">
    <text evidence="2">The sequence shown here is derived from an EMBL/GenBank/DDBJ whole genome shotgun (WGS) entry which is preliminary data.</text>
</comment>
<feature type="domain" description="UDP-X diphosphatase-like N-terminal oligomerisation" evidence="1">
    <location>
        <begin position="6"/>
        <end position="58"/>
    </location>
</feature>
<evidence type="ECO:0000313" key="2">
    <source>
        <dbReference type="EMBL" id="KKN29558.1"/>
    </source>
</evidence>
<accession>A0A0F9SJR8</accession>
<dbReference type="EMBL" id="LAZR01002478">
    <property type="protein sequence ID" value="KKN29558.1"/>
    <property type="molecule type" value="Genomic_DNA"/>
</dbReference>
<protein>
    <recommendedName>
        <fullName evidence="1">UDP-X diphosphatase-like N-terminal oligomerisation domain-containing protein</fullName>
    </recommendedName>
</protein>
<organism evidence="2">
    <name type="scientific">marine sediment metagenome</name>
    <dbReference type="NCBI Taxonomy" id="412755"/>
    <lineage>
        <taxon>unclassified sequences</taxon>
        <taxon>metagenomes</taxon>
        <taxon>ecological metagenomes</taxon>
    </lineage>
</organism>
<proteinExistence type="predicted"/>
<dbReference type="AlphaFoldDB" id="A0A0F9SJR8"/>
<evidence type="ECO:0000259" key="1">
    <source>
        <dbReference type="Pfam" id="PF12535"/>
    </source>
</evidence>